<reference evidence="1" key="2">
    <citation type="journal article" date="2015" name="Data Brief">
        <title>Shoot transcriptome of the giant reed, Arundo donax.</title>
        <authorList>
            <person name="Barrero R.A."/>
            <person name="Guerrero F.D."/>
            <person name="Moolhuijzen P."/>
            <person name="Goolsby J.A."/>
            <person name="Tidwell J."/>
            <person name="Bellgard S.E."/>
            <person name="Bellgard M.I."/>
        </authorList>
    </citation>
    <scope>NUCLEOTIDE SEQUENCE</scope>
    <source>
        <tissue evidence="1">Shoot tissue taken approximately 20 cm above the soil surface</tissue>
    </source>
</reference>
<dbReference type="AlphaFoldDB" id="A0A0A8YCV6"/>
<evidence type="ECO:0000313" key="1">
    <source>
        <dbReference type="EMBL" id="JAD23926.1"/>
    </source>
</evidence>
<proteinExistence type="predicted"/>
<sequence length="115" mass="13351">MLIQFPPLHGNFWLLCQEAAYGHYCKGKSVALLQDQFCLFSQLRVLLIQICNLAKHLFCEEVMCILVSQNFELAYVFVFLQTMLSNFFYSCGDYDPASSYRCRKIMFYSIPLFGG</sequence>
<protein>
    <submittedName>
        <fullName evidence="1">Uncharacterized protein</fullName>
    </submittedName>
</protein>
<name>A0A0A8YCV6_ARUDO</name>
<reference evidence="1" key="1">
    <citation type="submission" date="2014-09" db="EMBL/GenBank/DDBJ databases">
        <authorList>
            <person name="Magalhaes I.L.F."/>
            <person name="Oliveira U."/>
            <person name="Santos F.R."/>
            <person name="Vidigal T.H.D.A."/>
            <person name="Brescovit A.D."/>
            <person name="Santos A.J."/>
        </authorList>
    </citation>
    <scope>NUCLEOTIDE SEQUENCE</scope>
    <source>
        <tissue evidence="1">Shoot tissue taken approximately 20 cm above the soil surface</tissue>
    </source>
</reference>
<organism evidence="1">
    <name type="scientific">Arundo donax</name>
    <name type="common">Giant reed</name>
    <name type="synonym">Donax arundinaceus</name>
    <dbReference type="NCBI Taxonomy" id="35708"/>
    <lineage>
        <taxon>Eukaryota</taxon>
        <taxon>Viridiplantae</taxon>
        <taxon>Streptophyta</taxon>
        <taxon>Embryophyta</taxon>
        <taxon>Tracheophyta</taxon>
        <taxon>Spermatophyta</taxon>
        <taxon>Magnoliopsida</taxon>
        <taxon>Liliopsida</taxon>
        <taxon>Poales</taxon>
        <taxon>Poaceae</taxon>
        <taxon>PACMAD clade</taxon>
        <taxon>Arundinoideae</taxon>
        <taxon>Arundineae</taxon>
        <taxon>Arundo</taxon>
    </lineage>
</organism>
<accession>A0A0A8YCV6</accession>
<dbReference type="EMBL" id="GBRH01273969">
    <property type="protein sequence ID" value="JAD23926.1"/>
    <property type="molecule type" value="Transcribed_RNA"/>
</dbReference>